<feature type="transmembrane region" description="Helical" evidence="7">
    <location>
        <begin position="256"/>
        <end position="280"/>
    </location>
</feature>
<dbReference type="InterPro" id="IPR027417">
    <property type="entry name" value="P-loop_NTPase"/>
</dbReference>
<evidence type="ECO:0000256" key="7">
    <source>
        <dbReference type="SAM" id="Phobius"/>
    </source>
</evidence>
<evidence type="ECO:0000256" key="5">
    <source>
        <dbReference type="ARBA" id="ARBA00022989"/>
    </source>
</evidence>
<dbReference type="InterPro" id="IPR003593">
    <property type="entry name" value="AAA+_ATPase"/>
</dbReference>
<dbReference type="InterPro" id="IPR011527">
    <property type="entry name" value="ABC1_TM_dom"/>
</dbReference>
<keyword evidence="5 7" id="KW-1133">Transmembrane helix</keyword>
<dbReference type="Gene3D" id="1.20.1560.10">
    <property type="entry name" value="ABC transporter type 1, transmembrane domain"/>
    <property type="match status" value="1"/>
</dbReference>
<evidence type="ECO:0000313" key="11">
    <source>
        <dbReference type="Proteomes" id="UP001596310"/>
    </source>
</evidence>
<dbReference type="EMBL" id="JBHSSM010000024">
    <property type="protein sequence ID" value="MFC6316149.1"/>
    <property type="molecule type" value="Genomic_DNA"/>
</dbReference>
<dbReference type="SUPFAM" id="SSF90123">
    <property type="entry name" value="ABC transporter transmembrane region"/>
    <property type="match status" value="1"/>
</dbReference>
<gene>
    <name evidence="10" type="ORF">ACFQHW_11290</name>
</gene>
<keyword evidence="3" id="KW-0547">Nucleotide-binding</keyword>
<protein>
    <submittedName>
        <fullName evidence="10">ABC transporter ATP-binding protein</fullName>
    </submittedName>
</protein>
<dbReference type="InterPro" id="IPR039421">
    <property type="entry name" value="Type_1_exporter"/>
</dbReference>
<feature type="transmembrane region" description="Helical" evidence="7">
    <location>
        <begin position="171"/>
        <end position="187"/>
    </location>
</feature>
<dbReference type="Proteomes" id="UP001596310">
    <property type="component" value="Unassembled WGS sequence"/>
</dbReference>
<dbReference type="RefSeq" id="WP_125597140.1">
    <property type="nucleotide sequence ID" value="NZ_JBHSSM010000024.1"/>
</dbReference>
<evidence type="ECO:0000256" key="3">
    <source>
        <dbReference type="ARBA" id="ARBA00022741"/>
    </source>
</evidence>
<evidence type="ECO:0000256" key="6">
    <source>
        <dbReference type="ARBA" id="ARBA00023136"/>
    </source>
</evidence>
<feature type="domain" description="ABC transporter" evidence="8">
    <location>
        <begin position="350"/>
        <end position="591"/>
    </location>
</feature>
<evidence type="ECO:0000259" key="9">
    <source>
        <dbReference type="PROSITE" id="PS50929"/>
    </source>
</evidence>
<organism evidence="10 11">
    <name type="scientific">Lapidilactobacillus achengensis</name>
    <dbReference type="NCBI Taxonomy" id="2486000"/>
    <lineage>
        <taxon>Bacteria</taxon>
        <taxon>Bacillati</taxon>
        <taxon>Bacillota</taxon>
        <taxon>Bacilli</taxon>
        <taxon>Lactobacillales</taxon>
        <taxon>Lactobacillaceae</taxon>
        <taxon>Lapidilactobacillus</taxon>
    </lineage>
</organism>
<evidence type="ECO:0000259" key="8">
    <source>
        <dbReference type="PROSITE" id="PS50893"/>
    </source>
</evidence>
<evidence type="ECO:0000313" key="10">
    <source>
        <dbReference type="EMBL" id="MFC6316149.1"/>
    </source>
</evidence>
<evidence type="ECO:0000256" key="4">
    <source>
        <dbReference type="ARBA" id="ARBA00022840"/>
    </source>
</evidence>
<dbReference type="GO" id="GO:0005524">
    <property type="term" value="F:ATP binding"/>
    <property type="evidence" value="ECO:0007669"/>
    <property type="project" value="UniProtKB-KW"/>
</dbReference>
<dbReference type="InterPro" id="IPR036640">
    <property type="entry name" value="ABC1_TM_sf"/>
</dbReference>
<keyword evidence="2 7" id="KW-0812">Transmembrane</keyword>
<dbReference type="Pfam" id="PF00005">
    <property type="entry name" value="ABC_tran"/>
    <property type="match status" value="1"/>
</dbReference>
<keyword evidence="11" id="KW-1185">Reference proteome</keyword>
<name>A0ABW1UQC4_9LACO</name>
<comment type="subcellular location">
    <subcellularLocation>
        <location evidence="1">Cell membrane</location>
        <topology evidence="1">Multi-pass membrane protein</topology>
    </subcellularLocation>
</comment>
<dbReference type="PROSITE" id="PS50929">
    <property type="entry name" value="ABC_TM1F"/>
    <property type="match status" value="1"/>
</dbReference>
<reference evidence="11" key="1">
    <citation type="journal article" date="2019" name="Int. J. Syst. Evol. Microbiol.">
        <title>The Global Catalogue of Microorganisms (GCM) 10K type strain sequencing project: providing services to taxonomists for standard genome sequencing and annotation.</title>
        <authorList>
            <consortium name="The Broad Institute Genomics Platform"/>
            <consortium name="The Broad Institute Genome Sequencing Center for Infectious Disease"/>
            <person name="Wu L."/>
            <person name="Ma J."/>
        </authorList>
    </citation>
    <scope>NUCLEOTIDE SEQUENCE [LARGE SCALE GENOMIC DNA]</scope>
    <source>
        <strain evidence="11">CCM 8897</strain>
    </source>
</reference>
<feature type="domain" description="ABC transmembrane type-1" evidence="9">
    <location>
        <begin position="137"/>
        <end position="317"/>
    </location>
</feature>
<dbReference type="SMART" id="SM00382">
    <property type="entry name" value="AAA"/>
    <property type="match status" value="1"/>
</dbReference>
<keyword evidence="4 10" id="KW-0067">ATP-binding</keyword>
<evidence type="ECO:0000256" key="1">
    <source>
        <dbReference type="ARBA" id="ARBA00004651"/>
    </source>
</evidence>
<keyword evidence="6 7" id="KW-0472">Membrane</keyword>
<dbReference type="PROSITE" id="PS50893">
    <property type="entry name" value="ABC_TRANSPORTER_2"/>
    <property type="match status" value="1"/>
</dbReference>
<comment type="caution">
    <text evidence="10">The sequence shown here is derived from an EMBL/GenBank/DDBJ whole genome shotgun (WGS) entry which is preliminary data.</text>
</comment>
<feature type="transmembrane region" description="Helical" evidence="7">
    <location>
        <begin position="64"/>
        <end position="85"/>
    </location>
</feature>
<evidence type="ECO:0000256" key="2">
    <source>
        <dbReference type="ARBA" id="ARBA00022692"/>
    </source>
</evidence>
<dbReference type="SUPFAM" id="SSF52540">
    <property type="entry name" value="P-loop containing nucleoside triphosphate hydrolases"/>
    <property type="match status" value="1"/>
</dbReference>
<accession>A0ABW1UQC4</accession>
<dbReference type="InterPro" id="IPR003439">
    <property type="entry name" value="ABC_transporter-like_ATP-bd"/>
</dbReference>
<sequence length="611" mass="68806">MEKQQHTILQNVHYVLAGFAASGEHYLGKLILYYLLSLTLTLGVTALPALIVAQFEAKVALPQLLLQVGGLVLLLALAAFFSLVVKTQADATITRGRFKSFELKLYQKLMTTDYENTLTNRFQKLLVNALTFGVYGDGSGVAQILQQFGLVGLDLLLIVGFSLYATTQIPYFFVLIVVELALTYLVVRFDTNYRQKTLAYRDQLYAQQNYLTRTAGNIKNGKEIRLFKMDNWLAANLDQTVSASLQYQRQLARHTLLANFWESLFSFLRDSLVFVVLIILIQRQQISVASFVLYFNILAQMNGWLRQLLSETNDLKKSSQDIDHLRNFLTFPEFRKHYPDPTLPQNQVEIRFDHVSYRYPDATEETLHDVSFTIKAGERLALVGNNGAGKSTIVNLLLGLLRPTAGQIYFDGVAADQFSQAALADLVTPVFQSTDIWATTIAQTVAMVADETAIDEAKVKQVLEQVGLLTKIQALPQGIHSHLTRYIHSDGVEFSGGETQRLMLARALYRQTPAILLDEPTAALDALAESELYEEYQDLIGAKTSLFISHRLASTRFCDRIILLYHGVLKEQGTHEELMAQNGIYAEMFAIQSQYYQDQEEDESDESVAEN</sequence>
<dbReference type="PANTHER" id="PTHR24221">
    <property type="entry name" value="ATP-BINDING CASSETTE SUB-FAMILY B"/>
    <property type="match status" value="1"/>
</dbReference>
<feature type="transmembrane region" description="Helical" evidence="7">
    <location>
        <begin position="31"/>
        <end position="52"/>
    </location>
</feature>
<dbReference type="Gene3D" id="3.40.50.300">
    <property type="entry name" value="P-loop containing nucleotide triphosphate hydrolases"/>
    <property type="match status" value="1"/>
</dbReference>
<proteinExistence type="predicted"/>
<dbReference type="PANTHER" id="PTHR24221:SF654">
    <property type="entry name" value="ATP-BINDING CASSETTE SUB-FAMILY B MEMBER 6"/>
    <property type="match status" value="1"/>
</dbReference>